<reference evidence="13 14" key="1">
    <citation type="submission" date="2017-03" db="EMBL/GenBank/DDBJ databases">
        <title>An alternative strategy for trypanosome survival in the mammalian bloodstream revealed through genome and transcriptome analysis of the ubiquitous bovine parasite Trypanosoma (Megatrypanum) theileri.</title>
        <authorList>
            <person name="Kelly S."/>
            <person name="Ivens A."/>
            <person name="Mott A."/>
            <person name="O'Neill E."/>
            <person name="Emms D."/>
            <person name="Macleod O."/>
            <person name="Voorheis P."/>
            <person name="Matthews J."/>
            <person name="Matthews K."/>
            <person name="Carrington M."/>
        </authorList>
    </citation>
    <scope>NUCLEOTIDE SEQUENCE [LARGE SCALE GENOMIC DNA]</scope>
    <source>
        <strain evidence="13">Edinburgh</strain>
    </source>
</reference>
<dbReference type="GO" id="GO:0003723">
    <property type="term" value="F:RNA binding"/>
    <property type="evidence" value="ECO:0007669"/>
    <property type="project" value="UniProtKB-KW"/>
</dbReference>
<evidence type="ECO:0000256" key="3">
    <source>
        <dbReference type="ARBA" id="ARBA00022603"/>
    </source>
</evidence>
<evidence type="ECO:0000256" key="4">
    <source>
        <dbReference type="ARBA" id="ARBA00022664"/>
    </source>
</evidence>
<feature type="binding site" evidence="11">
    <location>
        <position position="132"/>
    </location>
    <ligand>
        <name>S-adenosyl-L-methionine</name>
        <dbReference type="ChEBI" id="CHEBI:59789"/>
    </ligand>
</feature>
<keyword evidence="14" id="KW-1185">Reference proteome</keyword>
<evidence type="ECO:0000313" key="13">
    <source>
        <dbReference type="EMBL" id="ORC93209.1"/>
    </source>
</evidence>
<dbReference type="AlphaFoldDB" id="A0A1X0P9E2"/>
<evidence type="ECO:0000256" key="6">
    <source>
        <dbReference type="ARBA" id="ARBA00022691"/>
    </source>
</evidence>
<dbReference type="PANTHER" id="PTHR12189:SF1">
    <property type="entry name" value="MRNA (GUANINE-N(7))-METHYLTRANSFERASE"/>
    <property type="match status" value="1"/>
</dbReference>
<feature type="domain" description="MRNA cap 0 methyltransferase" evidence="12">
    <location>
        <begin position="23"/>
        <end position="311"/>
    </location>
</feature>
<keyword evidence="8" id="KW-0506">mRNA capping</keyword>
<dbReference type="GeneID" id="39981633"/>
<dbReference type="Pfam" id="PF03291">
    <property type="entry name" value="mRNA_G-N7_MeTrfase"/>
    <property type="match status" value="2"/>
</dbReference>
<dbReference type="EC" id="2.1.1.56" evidence="2"/>
<dbReference type="PANTHER" id="PTHR12189">
    <property type="entry name" value="MRNA GUANINE-7- METHYLTRANSFERASE"/>
    <property type="match status" value="1"/>
</dbReference>
<dbReference type="InterPro" id="IPR004971">
    <property type="entry name" value="mRNA_G-N7_MeTrfase_dom"/>
</dbReference>
<keyword evidence="4" id="KW-0507">mRNA processing</keyword>
<dbReference type="GO" id="GO:0004482">
    <property type="term" value="F:mRNA 5'-cap (guanine-N7-)-methyltransferase activity"/>
    <property type="evidence" value="ECO:0007669"/>
    <property type="project" value="UniProtKB-EC"/>
</dbReference>
<dbReference type="GO" id="GO:0005634">
    <property type="term" value="C:nucleus"/>
    <property type="evidence" value="ECO:0007669"/>
    <property type="project" value="UniProtKB-SubCell"/>
</dbReference>
<gene>
    <name evidence="13" type="ORF">TM35_000025350</name>
</gene>
<dbReference type="PIRSF" id="PIRSF028762">
    <property type="entry name" value="ABD1"/>
    <property type="match status" value="1"/>
</dbReference>
<dbReference type="Proteomes" id="UP000192257">
    <property type="component" value="Unassembled WGS sequence"/>
</dbReference>
<evidence type="ECO:0000256" key="5">
    <source>
        <dbReference type="ARBA" id="ARBA00022679"/>
    </source>
</evidence>
<dbReference type="PROSITE" id="PS51562">
    <property type="entry name" value="RNA_CAP0_MT"/>
    <property type="match status" value="1"/>
</dbReference>
<protein>
    <recommendedName>
        <fullName evidence="2">mRNA (guanine-N(7))-methyltransferase</fullName>
        <ecNumber evidence="2">2.1.1.56</ecNumber>
    </recommendedName>
</protein>
<dbReference type="STRING" id="67003.A0A1X0P9E2"/>
<dbReference type="RefSeq" id="XP_028887275.1">
    <property type="nucleotide sequence ID" value="XM_029021853.1"/>
</dbReference>
<feature type="binding site" evidence="11">
    <location>
        <position position="158"/>
    </location>
    <ligand>
        <name>S-adenosyl-L-methionine</name>
        <dbReference type="ChEBI" id="CHEBI:59789"/>
    </ligand>
</feature>
<comment type="caution">
    <text evidence="13">The sequence shown here is derived from an EMBL/GenBank/DDBJ whole genome shotgun (WGS) entry which is preliminary data.</text>
</comment>
<evidence type="ECO:0000256" key="7">
    <source>
        <dbReference type="ARBA" id="ARBA00022884"/>
    </source>
</evidence>
<evidence type="ECO:0000259" key="12">
    <source>
        <dbReference type="PROSITE" id="PS51562"/>
    </source>
</evidence>
<evidence type="ECO:0000256" key="10">
    <source>
        <dbReference type="ARBA" id="ARBA00044712"/>
    </source>
</evidence>
<feature type="binding site" evidence="11">
    <location>
        <position position="62"/>
    </location>
    <ligand>
        <name>S-adenosyl-L-methionine</name>
        <dbReference type="ChEBI" id="CHEBI:59789"/>
    </ligand>
</feature>
<feature type="binding site" evidence="11">
    <location>
        <position position="36"/>
    </location>
    <ligand>
        <name>S-adenosyl-L-methionine</name>
        <dbReference type="ChEBI" id="CHEBI:59789"/>
    </ligand>
</feature>
<keyword evidence="7" id="KW-0694">RNA-binding</keyword>
<evidence type="ECO:0000256" key="8">
    <source>
        <dbReference type="ARBA" id="ARBA00023042"/>
    </source>
</evidence>
<keyword evidence="5 13" id="KW-0808">Transferase</keyword>
<feature type="binding site" evidence="11">
    <location>
        <position position="102"/>
    </location>
    <ligand>
        <name>S-adenosyl-L-methionine</name>
        <dbReference type="ChEBI" id="CHEBI:59789"/>
    </ligand>
</feature>
<dbReference type="InterPro" id="IPR029063">
    <property type="entry name" value="SAM-dependent_MTases_sf"/>
</dbReference>
<name>A0A1X0P9E2_9TRYP</name>
<dbReference type="Gene3D" id="3.40.50.150">
    <property type="entry name" value="Vaccinia Virus protein VP39"/>
    <property type="match status" value="1"/>
</dbReference>
<dbReference type="EMBL" id="NBCO01000002">
    <property type="protein sequence ID" value="ORC93209.1"/>
    <property type="molecule type" value="Genomic_DNA"/>
</dbReference>
<keyword evidence="6" id="KW-0949">S-adenosyl-L-methionine</keyword>
<comment type="subcellular location">
    <subcellularLocation>
        <location evidence="1">Nucleus</location>
    </subcellularLocation>
</comment>
<feature type="binding site" evidence="11">
    <location>
        <position position="163"/>
    </location>
    <ligand>
        <name>S-adenosyl-L-methionine</name>
        <dbReference type="ChEBI" id="CHEBI:59789"/>
    </ligand>
</feature>
<accession>A0A1X0P9E2</accession>
<evidence type="ECO:0000256" key="9">
    <source>
        <dbReference type="ARBA" id="ARBA00023242"/>
    </source>
</evidence>
<evidence type="ECO:0000313" key="14">
    <source>
        <dbReference type="Proteomes" id="UP000192257"/>
    </source>
</evidence>
<keyword evidence="3 13" id="KW-0489">Methyltransferase</keyword>
<proteinExistence type="predicted"/>
<dbReference type="OrthoDB" id="10248867at2759"/>
<dbReference type="VEuPathDB" id="TriTrypDB:TM35_000025350"/>
<sequence>MQSSRAATSYDEIARKRAGDLSSKETPFRFFNNYVKKTLIQFALDHIKRETNSRDAIVLDLASGRGGDMGKWLYSQSPELSFATAKLPRERLVKTVFLECHDISPECVAEAQKRYDKLASGVECKCTFAVSDCFSEEFLCHQLPSSDHYGKFNVVSIQFAFHYACDSLERIDMLMAAIAGALSPGGVFIATTVDDEILAERVREKKLEYKGLFALQFDKEPQWDGALLALGTKYRFALEGFVDCDEYVVPLSYVRERAKHYGMEEVVEFSKPFQSFYADYKNDTNKNKGLYLVRGEMELATLYRSLCFHKIR</sequence>
<evidence type="ECO:0000256" key="1">
    <source>
        <dbReference type="ARBA" id="ARBA00004123"/>
    </source>
</evidence>
<evidence type="ECO:0000256" key="11">
    <source>
        <dbReference type="PIRSR" id="PIRSR028762-1"/>
    </source>
</evidence>
<dbReference type="InterPro" id="IPR039753">
    <property type="entry name" value="RG7MT1"/>
</dbReference>
<dbReference type="InterPro" id="IPR016899">
    <property type="entry name" value="mRNA_G-N7_MeTrfase_euk"/>
</dbReference>
<organism evidence="13 14">
    <name type="scientific">Trypanosoma theileri</name>
    <dbReference type="NCBI Taxonomy" id="67003"/>
    <lineage>
        <taxon>Eukaryota</taxon>
        <taxon>Discoba</taxon>
        <taxon>Euglenozoa</taxon>
        <taxon>Kinetoplastea</taxon>
        <taxon>Metakinetoplastina</taxon>
        <taxon>Trypanosomatida</taxon>
        <taxon>Trypanosomatidae</taxon>
        <taxon>Trypanosoma</taxon>
    </lineage>
</organism>
<dbReference type="SUPFAM" id="SSF53335">
    <property type="entry name" value="S-adenosyl-L-methionine-dependent methyltransferases"/>
    <property type="match status" value="1"/>
</dbReference>
<evidence type="ECO:0000256" key="2">
    <source>
        <dbReference type="ARBA" id="ARBA00011926"/>
    </source>
</evidence>
<keyword evidence="9" id="KW-0539">Nucleus</keyword>
<comment type="catalytic activity">
    <reaction evidence="10">
        <text>a 5'-end (5'-triphosphoguanosine)-ribonucleoside in mRNA + S-adenosyl-L-methionine = a 5'-end (N(7)-methyl 5'-triphosphoguanosine)-ribonucleoside in mRNA + S-adenosyl-L-homocysteine</text>
        <dbReference type="Rhea" id="RHEA:67008"/>
        <dbReference type="Rhea" id="RHEA-COMP:17166"/>
        <dbReference type="Rhea" id="RHEA-COMP:17167"/>
        <dbReference type="ChEBI" id="CHEBI:57856"/>
        <dbReference type="ChEBI" id="CHEBI:59789"/>
        <dbReference type="ChEBI" id="CHEBI:156461"/>
        <dbReference type="ChEBI" id="CHEBI:167617"/>
        <dbReference type="EC" id="2.1.1.56"/>
    </reaction>
</comment>